<feature type="domain" description="Hedgehog/Intein (Hint)" evidence="1">
    <location>
        <begin position="129"/>
        <end position="272"/>
    </location>
</feature>
<dbReference type="InterPro" id="IPR006141">
    <property type="entry name" value="Intein_N"/>
</dbReference>
<sequence length="339" mass="37858">MQDKLDGLYVTDQRHDATSHDMPHMKSITLQNVSHCAVPLGPFQIWSQYEGLLHEFSSDDRLRGRARMNLADPMPRTRNRVDNLILVNTDTQEYISTAKLDGLPFGFPGTAQTGAWHHETRPQTDMTIPCFTAGTRVMTRKGEVPIEELQPGDAVITRDAGFMPIKAISQQSYSPAEQRLNRNFRPVVLPAGSFGNTRDLHLSPAHRLLINDPAAQYMFDEPEVLVAAKTALGYGMVHQQAADFDVTYYHILLEHHALMHVEGVWVESLFLGDMPERVLDNGKVWAVADGFDMANAAHSTTSRPVLRGNEARTLMERLPDRTADVAQTCAPNAVFMRSA</sequence>
<accession>A0A2R8BFJ6</accession>
<dbReference type="PROSITE" id="PS50817">
    <property type="entry name" value="INTEIN_N_TER"/>
    <property type="match status" value="1"/>
</dbReference>
<dbReference type="GO" id="GO:0016539">
    <property type="term" value="P:intein-mediated protein splicing"/>
    <property type="evidence" value="ECO:0007669"/>
    <property type="project" value="InterPro"/>
</dbReference>
<dbReference type="RefSeq" id="WP_108828884.1">
    <property type="nucleotide sequence ID" value="NZ_OMOR01000001.1"/>
</dbReference>
<dbReference type="InterPro" id="IPR036844">
    <property type="entry name" value="Hint_dom_sf"/>
</dbReference>
<dbReference type="Proteomes" id="UP000244880">
    <property type="component" value="Unassembled WGS sequence"/>
</dbReference>
<proteinExistence type="predicted"/>
<reference evidence="2 3" key="1">
    <citation type="submission" date="2018-03" db="EMBL/GenBank/DDBJ databases">
        <authorList>
            <person name="Keele B.F."/>
        </authorList>
    </citation>
    <scope>NUCLEOTIDE SEQUENCE [LARGE SCALE GENOMIC DNA]</scope>
    <source>
        <strain evidence="2 3">CECT 8599</strain>
    </source>
</reference>
<dbReference type="AlphaFoldDB" id="A0A2R8BFJ6"/>
<evidence type="ECO:0000313" key="3">
    <source>
        <dbReference type="Proteomes" id="UP000244880"/>
    </source>
</evidence>
<dbReference type="EMBL" id="OMOR01000001">
    <property type="protein sequence ID" value="SPH21852.1"/>
    <property type="molecule type" value="Genomic_DNA"/>
</dbReference>
<evidence type="ECO:0000259" key="1">
    <source>
        <dbReference type="Pfam" id="PF13403"/>
    </source>
</evidence>
<dbReference type="Gene3D" id="2.170.16.10">
    <property type="entry name" value="Hedgehog/Intein (Hint) domain"/>
    <property type="match status" value="1"/>
</dbReference>
<dbReference type="InterPro" id="IPR028992">
    <property type="entry name" value="Hedgehog/Intein_dom"/>
</dbReference>
<organism evidence="2 3">
    <name type="scientific">Ascidiaceihabitans donghaensis</name>
    <dbReference type="NCBI Taxonomy" id="1510460"/>
    <lineage>
        <taxon>Bacteria</taxon>
        <taxon>Pseudomonadati</taxon>
        <taxon>Pseudomonadota</taxon>
        <taxon>Alphaproteobacteria</taxon>
        <taxon>Rhodobacterales</taxon>
        <taxon>Paracoccaceae</taxon>
        <taxon>Ascidiaceihabitans</taxon>
    </lineage>
</organism>
<name>A0A2R8BFJ6_9RHOB</name>
<dbReference type="SUPFAM" id="SSF51294">
    <property type="entry name" value="Hedgehog/intein (Hint) domain"/>
    <property type="match status" value="1"/>
</dbReference>
<protein>
    <recommendedName>
        <fullName evidence="1">Hedgehog/Intein (Hint) domain-containing protein</fullName>
    </recommendedName>
</protein>
<dbReference type="OrthoDB" id="7795520at2"/>
<evidence type="ECO:0000313" key="2">
    <source>
        <dbReference type="EMBL" id="SPH21852.1"/>
    </source>
</evidence>
<dbReference type="Pfam" id="PF13403">
    <property type="entry name" value="Hint_2"/>
    <property type="match status" value="1"/>
</dbReference>
<keyword evidence="3" id="KW-1185">Reference proteome</keyword>
<gene>
    <name evidence="2" type="ORF">ASD8599_02603</name>
</gene>